<accession>A0ABN9V1V1</accession>
<keyword evidence="3" id="KW-1185">Reference proteome</keyword>
<evidence type="ECO:0000313" key="3">
    <source>
        <dbReference type="Proteomes" id="UP001189429"/>
    </source>
</evidence>
<comment type="caution">
    <text evidence="2">The sequence shown here is derived from an EMBL/GenBank/DDBJ whole genome shotgun (WGS) entry which is preliminary data.</text>
</comment>
<gene>
    <name evidence="2" type="ORF">PCOR1329_LOCUS52693</name>
</gene>
<reference evidence="2" key="1">
    <citation type="submission" date="2023-10" db="EMBL/GenBank/DDBJ databases">
        <authorList>
            <person name="Chen Y."/>
            <person name="Shah S."/>
            <person name="Dougan E. K."/>
            <person name="Thang M."/>
            <person name="Chan C."/>
        </authorList>
    </citation>
    <scope>NUCLEOTIDE SEQUENCE [LARGE SCALE GENOMIC DNA]</scope>
</reference>
<organism evidence="2 3">
    <name type="scientific">Prorocentrum cordatum</name>
    <dbReference type="NCBI Taxonomy" id="2364126"/>
    <lineage>
        <taxon>Eukaryota</taxon>
        <taxon>Sar</taxon>
        <taxon>Alveolata</taxon>
        <taxon>Dinophyceae</taxon>
        <taxon>Prorocentrales</taxon>
        <taxon>Prorocentraceae</taxon>
        <taxon>Prorocentrum</taxon>
    </lineage>
</organism>
<feature type="non-terminal residue" evidence="2">
    <location>
        <position position="1"/>
    </location>
</feature>
<protein>
    <recommendedName>
        <fullName evidence="4">Condensin complex subunit 2</fullName>
    </recommendedName>
</protein>
<evidence type="ECO:0008006" key="4">
    <source>
        <dbReference type="Google" id="ProtNLM"/>
    </source>
</evidence>
<proteinExistence type="predicted"/>
<evidence type="ECO:0000256" key="1">
    <source>
        <dbReference type="SAM" id="MobiDB-lite"/>
    </source>
</evidence>
<feature type="region of interest" description="Disordered" evidence="1">
    <location>
        <begin position="1"/>
        <end position="92"/>
    </location>
</feature>
<feature type="non-terminal residue" evidence="2">
    <location>
        <position position="124"/>
    </location>
</feature>
<name>A0ABN9V1V1_9DINO</name>
<dbReference type="EMBL" id="CAUYUJ010016416">
    <property type="protein sequence ID" value="CAK0865008.1"/>
    <property type="molecule type" value="Genomic_DNA"/>
</dbReference>
<evidence type="ECO:0000313" key="2">
    <source>
        <dbReference type="EMBL" id="CAK0865008.1"/>
    </source>
</evidence>
<dbReference type="Proteomes" id="UP001189429">
    <property type="component" value="Unassembled WGS sequence"/>
</dbReference>
<sequence>DLAADDPDVFGPPEGPPRASVKHKRRRRPDDAQGDPAAPPPAAAAAGVEPLKGLLVDKTAPRPAALGAPREDSLVSSAGTLPEPDAAEDGADAGAEGAFRVEIPAELGAVDNNTRRGMGTNVLG</sequence>